<evidence type="ECO:0000259" key="3">
    <source>
        <dbReference type="SMART" id="SM00903"/>
    </source>
</evidence>
<dbReference type="InterPro" id="IPR012349">
    <property type="entry name" value="Split_barrel_FMN-bd"/>
</dbReference>
<sequence>MRQVTVGATPGEHAAAGPPQGPAAPGDAGPPEKEAAPSDTGPSSVAAPELDCRAFYARMAGGVTVVTAQGPAGPAGSTVSAVTSLSADPPLLLICLGNASRTLAVVEASGRFAVNLLAESQRARAELFADPAVGAAERFAATGHRRELAVPVLADTLGWAVCLVEDVRRYGDHSLVVGRIAAAHTAVGRPLLWHDRAFASLGGAPVAAPALDGAPVVATRPVRESS</sequence>
<accession>A0ABV5P6L8</accession>
<reference evidence="4 5" key="1">
    <citation type="submission" date="2024-09" db="EMBL/GenBank/DDBJ databases">
        <authorList>
            <person name="Sun Q."/>
            <person name="Mori K."/>
        </authorList>
    </citation>
    <scope>NUCLEOTIDE SEQUENCE [LARGE SCALE GENOMIC DNA]</scope>
    <source>
        <strain evidence="4 5">JCM 4362</strain>
    </source>
</reference>
<dbReference type="Pfam" id="PF01613">
    <property type="entry name" value="Flavin_Reduct"/>
    <property type="match status" value="1"/>
</dbReference>
<gene>
    <name evidence="4" type="ORF">ACFFTU_02305</name>
</gene>
<dbReference type="EMBL" id="JBHMCR010000002">
    <property type="protein sequence ID" value="MFB9518784.1"/>
    <property type="molecule type" value="Genomic_DNA"/>
</dbReference>
<dbReference type="RefSeq" id="WP_345217370.1">
    <property type="nucleotide sequence ID" value="NZ_BAAAXE010000001.1"/>
</dbReference>
<comment type="caution">
    <text evidence="4">The sequence shown here is derived from an EMBL/GenBank/DDBJ whole genome shotgun (WGS) entry which is preliminary data.</text>
</comment>
<dbReference type="Gene3D" id="2.30.110.10">
    <property type="entry name" value="Electron Transport, Fmn-binding Protein, Chain A"/>
    <property type="match status" value="1"/>
</dbReference>
<evidence type="ECO:0000313" key="4">
    <source>
        <dbReference type="EMBL" id="MFB9518784.1"/>
    </source>
</evidence>
<evidence type="ECO:0000313" key="5">
    <source>
        <dbReference type="Proteomes" id="UP001589718"/>
    </source>
</evidence>
<keyword evidence="1" id="KW-0560">Oxidoreductase</keyword>
<dbReference type="SMART" id="SM00903">
    <property type="entry name" value="Flavin_Reduct"/>
    <property type="match status" value="1"/>
</dbReference>
<dbReference type="InterPro" id="IPR002563">
    <property type="entry name" value="Flavin_Rdtase-like_dom"/>
</dbReference>
<dbReference type="SUPFAM" id="SSF50475">
    <property type="entry name" value="FMN-binding split barrel"/>
    <property type="match status" value="1"/>
</dbReference>
<keyword evidence="5" id="KW-1185">Reference proteome</keyword>
<dbReference type="PANTHER" id="PTHR30466:SF1">
    <property type="entry name" value="FMN REDUCTASE (NADH) RUTF"/>
    <property type="match status" value="1"/>
</dbReference>
<feature type="domain" description="Flavin reductase like" evidence="3">
    <location>
        <begin position="56"/>
        <end position="200"/>
    </location>
</feature>
<organism evidence="4 5">
    <name type="scientific">Streptomyces cremeus</name>
    <dbReference type="NCBI Taxonomy" id="66881"/>
    <lineage>
        <taxon>Bacteria</taxon>
        <taxon>Bacillati</taxon>
        <taxon>Actinomycetota</taxon>
        <taxon>Actinomycetes</taxon>
        <taxon>Kitasatosporales</taxon>
        <taxon>Streptomycetaceae</taxon>
        <taxon>Streptomyces</taxon>
    </lineage>
</organism>
<name>A0ABV5P6L8_STRCM</name>
<protein>
    <submittedName>
        <fullName evidence="4">Flavin reductase family protein</fullName>
    </submittedName>
</protein>
<proteinExistence type="predicted"/>
<dbReference type="InterPro" id="IPR050268">
    <property type="entry name" value="NADH-dep_flavin_reductase"/>
</dbReference>
<feature type="compositionally biased region" description="Low complexity" evidence="2">
    <location>
        <begin position="10"/>
        <end position="29"/>
    </location>
</feature>
<feature type="region of interest" description="Disordered" evidence="2">
    <location>
        <begin position="1"/>
        <end position="45"/>
    </location>
</feature>
<dbReference type="PANTHER" id="PTHR30466">
    <property type="entry name" value="FLAVIN REDUCTASE"/>
    <property type="match status" value="1"/>
</dbReference>
<evidence type="ECO:0000256" key="1">
    <source>
        <dbReference type="ARBA" id="ARBA00023002"/>
    </source>
</evidence>
<dbReference type="Proteomes" id="UP001589718">
    <property type="component" value="Unassembled WGS sequence"/>
</dbReference>
<evidence type="ECO:0000256" key="2">
    <source>
        <dbReference type="SAM" id="MobiDB-lite"/>
    </source>
</evidence>